<gene>
    <name evidence="6" type="ORF">PRI8871_01870</name>
</gene>
<dbReference type="Pfam" id="PF02561">
    <property type="entry name" value="FliS"/>
    <property type="match status" value="1"/>
</dbReference>
<dbReference type="SUPFAM" id="SSF101116">
    <property type="entry name" value="Flagellar export chaperone FliS"/>
    <property type="match status" value="1"/>
</dbReference>
<dbReference type="Gene3D" id="1.20.120.340">
    <property type="entry name" value="Flagellar protein FliS"/>
    <property type="match status" value="1"/>
</dbReference>
<dbReference type="CDD" id="cd16098">
    <property type="entry name" value="FliS"/>
    <property type="match status" value="1"/>
</dbReference>
<dbReference type="PANTHER" id="PTHR34773">
    <property type="entry name" value="FLAGELLAR SECRETION CHAPERONE FLIS"/>
    <property type="match status" value="1"/>
</dbReference>
<sequence length="132" mass="14815">MTISLARSRYRQAEAVGHPRIDDPHEVISVTLRELHRSLDVMVAARAKDRLPPEEHSSRALTAIYILQSSLDMERGADIAELLMQLYEFARQQVLASIRKDESALLVEARDSIADILEAWRGIGPQVKGQGK</sequence>
<protein>
    <recommendedName>
        <fullName evidence="8">Flagellar secretion chaperone FliS</fullName>
    </recommendedName>
</protein>
<evidence type="ECO:0000256" key="1">
    <source>
        <dbReference type="ARBA" id="ARBA00004514"/>
    </source>
</evidence>
<dbReference type="InterPro" id="IPR036584">
    <property type="entry name" value="FliS_sf"/>
</dbReference>
<evidence type="ECO:0008006" key="8">
    <source>
        <dbReference type="Google" id="ProtNLM"/>
    </source>
</evidence>
<reference evidence="7" key="1">
    <citation type="submission" date="2018-03" db="EMBL/GenBank/DDBJ databases">
        <authorList>
            <person name="Rodrigo-Torres L."/>
            <person name="Arahal R. D."/>
            <person name="Lucena T."/>
        </authorList>
    </citation>
    <scope>NUCLEOTIDE SEQUENCE [LARGE SCALE GENOMIC DNA]</scope>
    <source>
        <strain evidence="7">CECT 8871</strain>
    </source>
</reference>
<comment type="subcellular location">
    <subcellularLocation>
        <location evidence="1">Cytoplasm</location>
        <location evidence="1">Cytosol</location>
    </subcellularLocation>
</comment>
<dbReference type="GO" id="GO:0044780">
    <property type="term" value="P:bacterial-type flagellum assembly"/>
    <property type="evidence" value="ECO:0007669"/>
    <property type="project" value="InterPro"/>
</dbReference>
<dbReference type="OrthoDB" id="7355300at2"/>
<evidence type="ECO:0000256" key="3">
    <source>
        <dbReference type="ARBA" id="ARBA00022490"/>
    </source>
</evidence>
<dbReference type="GO" id="GO:0071973">
    <property type="term" value="P:bacterial-type flagellum-dependent cell motility"/>
    <property type="evidence" value="ECO:0007669"/>
    <property type="project" value="TreeGrafter"/>
</dbReference>
<dbReference type="Proteomes" id="UP000244904">
    <property type="component" value="Unassembled WGS sequence"/>
</dbReference>
<dbReference type="AlphaFoldDB" id="A0A2R8AVM1"/>
<keyword evidence="3" id="KW-0963">Cytoplasm</keyword>
<evidence type="ECO:0000313" key="7">
    <source>
        <dbReference type="Proteomes" id="UP000244904"/>
    </source>
</evidence>
<keyword evidence="5" id="KW-0143">Chaperone</keyword>
<organism evidence="6 7">
    <name type="scientific">Pseudoprimorskyibacter insulae</name>
    <dbReference type="NCBI Taxonomy" id="1695997"/>
    <lineage>
        <taxon>Bacteria</taxon>
        <taxon>Pseudomonadati</taxon>
        <taxon>Pseudomonadota</taxon>
        <taxon>Alphaproteobacteria</taxon>
        <taxon>Rhodobacterales</taxon>
        <taxon>Paracoccaceae</taxon>
        <taxon>Pseudoprimorskyibacter</taxon>
    </lineage>
</organism>
<dbReference type="GO" id="GO:0005829">
    <property type="term" value="C:cytosol"/>
    <property type="evidence" value="ECO:0007669"/>
    <property type="project" value="UniProtKB-SubCell"/>
</dbReference>
<accession>A0A2R8AVM1</accession>
<name>A0A2R8AVM1_9RHOB</name>
<proteinExistence type="inferred from homology"/>
<dbReference type="PANTHER" id="PTHR34773:SF1">
    <property type="entry name" value="FLAGELLAR SECRETION CHAPERONE FLIS"/>
    <property type="match status" value="1"/>
</dbReference>
<evidence type="ECO:0000313" key="6">
    <source>
        <dbReference type="EMBL" id="SPF80068.1"/>
    </source>
</evidence>
<evidence type="ECO:0000256" key="4">
    <source>
        <dbReference type="ARBA" id="ARBA00022795"/>
    </source>
</evidence>
<evidence type="ECO:0000256" key="5">
    <source>
        <dbReference type="ARBA" id="ARBA00023186"/>
    </source>
</evidence>
<keyword evidence="4" id="KW-1005">Bacterial flagellum biogenesis</keyword>
<comment type="similarity">
    <text evidence="2">Belongs to the FliS family.</text>
</comment>
<dbReference type="InterPro" id="IPR003713">
    <property type="entry name" value="FliS"/>
</dbReference>
<evidence type="ECO:0000256" key="2">
    <source>
        <dbReference type="ARBA" id="ARBA00008787"/>
    </source>
</evidence>
<dbReference type="RefSeq" id="WP_108885949.1">
    <property type="nucleotide sequence ID" value="NZ_OMOJ01000003.1"/>
</dbReference>
<keyword evidence="7" id="KW-1185">Reference proteome</keyword>
<dbReference type="EMBL" id="OMOJ01000003">
    <property type="protein sequence ID" value="SPF80068.1"/>
    <property type="molecule type" value="Genomic_DNA"/>
</dbReference>